<evidence type="ECO:0000313" key="2">
    <source>
        <dbReference type="EMBL" id="GMI32193.1"/>
    </source>
</evidence>
<name>A0A9W7G4V5_9STRA</name>
<dbReference type="Proteomes" id="UP001165065">
    <property type="component" value="Unassembled WGS sequence"/>
</dbReference>
<evidence type="ECO:0000256" key="1">
    <source>
        <dbReference type="SAM" id="MobiDB-lite"/>
    </source>
</evidence>
<reference evidence="3" key="1">
    <citation type="journal article" date="2023" name="Commun. Biol.">
        <title>Genome analysis of Parmales, the sister group of diatoms, reveals the evolutionary specialization of diatoms from phago-mixotrophs to photoautotrophs.</title>
        <authorList>
            <person name="Ban H."/>
            <person name="Sato S."/>
            <person name="Yoshikawa S."/>
            <person name="Yamada K."/>
            <person name="Nakamura Y."/>
            <person name="Ichinomiya M."/>
            <person name="Sato N."/>
            <person name="Blanc-Mathieu R."/>
            <person name="Endo H."/>
            <person name="Kuwata A."/>
            <person name="Ogata H."/>
        </authorList>
    </citation>
    <scope>NUCLEOTIDE SEQUENCE [LARGE SCALE GENOMIC DNA]</scope>
</reference>
<feature type="region of interest" description="Disordered" evidence="1">
    <location>
        <begin position="238"/>
        <end position="263"/>
    </location>
</feature>
<feature type="compositionally biased region" description="Acidic residues" evidence="1">
    <location>
        <begin position="238"/>
        <end position="255"/>
    </location>
</feature>
<keyword evidence="3" id="KW-1185">Reference proteome</keyword>
<proteinExistence type="predicted"/>
<organism evidence="2 3">
    <name type="scientific">Triparma columacea</name>
    <dbReference type="NCBI Taxonomy" id="722753"/>
    <lineage>
        <taxon>Eukaryota</taxon>
        <taxon>Sar</taxon>
        <taxon>Stramenopiles</taxon>
        <taxon>Ochrophyta</taxon>
        <taxon>Bolidophyceae</taxon>
        <taxon>Parmales</taxon>
        <taxon>Triparmaceae</taxon>
        <taxon>Triparma</taxon>
    </lineage>
</organism>
<sequence length="367" mass="39723">MLYFPRVRTRKTALPFLFLVPNCEHFTPVCRCLSGAGFSVLVCELKVTKPSPTPEDERWGVQGEEAGRLVAGTITAMGWGGAVVVGCGREAIAAVDAAVELGGEGGVRGLILCGDMGTLAQRGKERARGGGGTKRAAEEGAVIRRYNAKDKRGVAALVMEEIKGVKVKKGWVVDEKVVPQRVKPRFTMVGVKERERQRYLEALAEETMRVVIGGGQVGYRRLPEVFSWVLGRFVDEMDGEEREGEEESSYYEDDTSSSVTDSTDDFTDDEWGLVEAGEPGLVASPGLKDKTLGALATWLQPGSYLVLGRILANGVLYVTILTTVALQGRKCARGVVGVKNGLVELPNVIKEIGSRGGCRDLAEWWGR</sequence>
<comment type="caution">
    <text evidence="2">The sequence shown here is derived from an EMBL/GenBank/DDBJ whole genome shotgun (WGS) entry which is preliminary data.</text>
</comment>
<gene>
    <name evidence="2" type="ORF">TrCOL_g6827</name>
</gene>
<protein>
    <submittedName>
        <fullName evidence="2">Uncharacterized protein</fullName>
    </submittedName>
</protein>
<evidence type="ECO:0000313" key="3">
    <source>
        <dbReference type="Proteomes" id="UP001165065"/>
    </source>
</evidence>
<dbReference type="AlphaFoldDB" id="A0A9W7G4V5"/>
<dbReference type="OrthoDB" id="19657at2759"/>
<dbReference type="EMBL" id="BRYA01000773">
    <property type="protein sequence ID" value="GMI32193.1"/>
    <property type="molecule type" value="Genomic_DNA"/>
</dbReference>
<accession>A0A9W7G4V5</accession>